<feature type="compositionally biased region" description="Low complexity" evidence="1">
    <location>
        <begin position="240"/>
        <end position="258"/>
    </location>
</feature>
<organism evidence="3 4">
    <name type="scientific">Gymnopilus junonius</name>
    <name type="common">Spectacular rustgill mushroom</name>
    <name type="synonym">Gymnopilus spectabilis subsp. junonius</name>
    <dbReference type="NCBI Taxonomy" id="109634"/>
    <lineage>
        <taxon>Eukaryota</taxon>
        <taxon>Fungi</taxon>
        <taxon>Dikarya</taxon>
        <taxon>Basidiomycota</taxon>
        <taxon>Agaricomycotina</taxon>
        <taxon>Agaricomycetes</taxon>
        <taxon>Agaricomycetidae</taxon>
        <taxon>Agaricales</taxon>
        <taxon>Agaricineae</taxon>
        <taxon>Hymenogastraceae</taxon>
        <taxon>Gymnopilus</taxon>
    </lineage>
</organism>
<proteinExistence type="predicted"/>
<protein>
    <recommendedName>
        <fullName evidence="2">F-box domain-containing protein</fullName>
    </recommendedName>
</protein>
<dbReference type="Proteomes" id="UP000724874">
    <property type="component" value="Unassembled WGS sequence"/>
</dbReference>
<dbReference type="Pfam" id="PF12937">
    <property type="entry name" value="F-box-like"/>
    <property type="match status" value="1"/>
</dbReference>
<sequence length="301" mass="34095">MYGSTVELPNELWLRIAQFIPDADLYRLASVNHLFHDSAEDRMYRDLVLDDDRPQVLMRKLTKLQNNPATSRRVRSLEMHPRAIRSACLKSQSQSVPQKTTKNHFFTSNHPLPNPPQRPLQPAHTHRIIHHLLALPLFSPGRNSILHPPPHLPMVDYQRRAKYEEAELDMRLEGVVELLQCIPSGLKFERLEMLVLGFNAENENDGFGVGQDIMMPPLPLGLVVNDNYSSRRSPTTVLTPESNPAPLNSSPNASSNTPNTQTFLHLAEFILSLSDTLTSFTLSLPPSSTSIPRQRMIFFTL</sequence>
<dbReference type="SUPFAM" id="SSF81383">
    <property type="entry name" value="F-box domain"/>
    <property type="match status" value="1"/>
</dbReference>
<keyword evidence="4" id="KW-1185">Reference proteome</keyword>
<feature type="domain" description="F-box" evidence="2">
    <location>
        <begin position="2"/>
        <end position="47"/>
    </location>
</feature>
<dbReference type="CDD" id="cd09917">
    <property type="entry name" value="F-box_SF"/>
    <property type="match status" value="1"/>
</dbReference>
<comment type="caution">
    <text evidence="3">The sequence shown here is derived from an EMBL/GenBank/DDBJ whole genome shotgun (WGS) entry which is preliminary data.</text>
</comment>
<evidence type="ECO:0000256" key="1">
    <source>
        <dbReference type="SAM" id="MobiDB-lite"/>
    </source>
</evidence>
<accession>A0A9P5NN18</accession>
<name>A0A9P5NN18_GYMJU</name>
<dbReference type="InterPro" id="IPR001810">
    <property type="entry name" value="F-box_dom"/>
</dbReference>
<feature type="region of interest" description="Disordered" evidence="1">
    <location>
        <begin position="231"/>
        <end position="258"/>
    </location>
</feature>
<dbReference type="InterPro" id="IPR036047">
    <property type="entry name" value="F-box-like_dom_sf"/>
</dbReference>
<evidence type="ECO:0000313" key="3">
    <source>
        <dbReference type="EMBL" id="KAF8900827.1"/>
    </source>
</evidence>
<dbReference type="EMBL" id="JADNYJ010000045">
    <property type="protein sequence ID" value="KAF8900827.1"/>
    <property type="molecule type" value="Genomic_DNA"/>
</dbReference>
<evidence type="ECO:0000259" key="2">
    <source>
        <dbReference type="PROSITE" id="PS50181"/>
    </source>
</evidence>
<dbReference type="OrthoDB" id="2915292at2759"/>
<gene>
    <name evidence="3" type="ORF">CPB84DRAFT_1962230</name>
</gene>
<dbReference type="PROSITE" id="PS50181">
    <property type="entry name" value="FBOX"/>
    <property type="match status" value="1"/>
</dbReference>
<reference evidence="3" key="1">
    <citation type="submission" date="2020-11" db="EMBL/GenBank/DDBJ databases">
        <authorList>
            <consortium name="DOE Joint Genome Institute"/>
            <person name="Ahrendt S."/>
            <person name="Riley R."/>
            <person name="Andreopoulos W."/>
            <person name="LaButti K."/>
            <person name="Pangilinan J."/>
            <person name="Ruiz-duenas F.J."/>
            <person name="Barrasa J.M."/>
            <person name="Sanchez-Garcia M."/>
            <person name="Camarero S."/>
            <person name="Miyauchi S."/>
            <person name="Serrano A."/>
            <person name="Linde D."/>
            <person name="Babiker R."/>
            <person name="Drula E."/>
            <person name="Ayuso-Fernandez I."/>
            <person name="Pacheco R."/>
            <person name="Padilla G."/>
            <person name="Ferreira P."/>
            <person name="Barriuso J."/>
            <person name="Kellner H."/>
            <person name="Castanera R."/>
            <person name="Alfaro M."/>
            <person name="Ramirez L."/>
            <person name="Pisabarro A.G."/>
            <person name="Kuo A."/>
            <person name="Tritt A."/>
            <person name="Lipzen A."/>
            <person name="He G."/>
            <person name="Yan M."/>
            <person name="Ng V."/>
            <person name="Cullen D."/>
            <person name="Martin F."/>
            <person name="Rosso M.-N."/>
            <person name="Henrissat B."/>
            <person name="Hibbett D."/>
            <person name="Martinez A.T."/>
            <person name="Grigoriev I.V."/>
        </authorList>
    </citation>
    <scope>NUCLEOTIDE SEQUENCE</scope>
    <source>
        <strain evidence="3">AH 44721</strain>
    </source>
</reference>
<dbReference type="AlphaFoldDB" id="A0A9P5NN18"/>
<evidence type="ECO:0000313" key="4">
    <source>
        <dbReference type="Proteomes" id="UP000724874"/>
    </source>
</evidence>